<dbReference type="EMBL" id="JRYR02000002">
    <property type="protein sequence ID" value="OHX64188.1"/>
    <property type="molecule type" value="Genomic_DNA"/>
</dbReference>
<evidence type="ECO:0000313" key="2">
    <source>
        <dbReference type="Proteomes" id="UP000179797"/>
    </source>
</evidence>
<accession>A0A1S1YT49</accession>
<protein>
    <submittedName>
        <fullName evidence="1">Uncharacterized protein</fullName>
    </submittedName>
</protein>
<gene>
    <name evidence="1" type="ORF">NH26_21525</name>
</gene>
<dbReference type="Proteomes" id="UP000179797">
    <property type="component" value="Unassembled WGS sequence"/>
</dbReference>
<dbReference type="STRING" id="915059.NH26_21525"/>
<proteinExistence type="predicted"/>
<keyword evidence="2" id="KW-1185">Reference proteome</keyword>
<reference evidence="1 2" key="1">
    <citation type="journal article" date="2012" name="Int. J. Syst. Evol. Microbiol.">
        <title>Flammeovirga pacifica sp. nov., isolated from deep-sea sediment.</title>
        <authorList>
            <person name="Xu H."/>
            <person name="Fu Y."/>
            <person name="Yang N."/>
            <person name="Ding Z."/>
            <person name="Lai Q."/>
            <person name="Zeng R."/>
        </authorList>
    </citation>
    <scope>NUCLEOTIDE SEQUENCE [LARGE SCALE GENOMIC DNA]</scope>
    <source>
        <strain evidence="2">DSM 24597 / LMG 26175 / WPAGA1</strain>
    </source>
</reference>
<comment type="caution">
    <text evidence="1">The sequence shown here is derived from an EMBL/GenBank/DDBJ whole genome shotgun (WGS) entry which is preliminary data.</text>
</comment>
<organism evidence="1 2">
    <name type="scientific">Flammeovirga pacifica</name>
    <dbReference type="NCBI Taxonomy" id="915059"/>
    <lineage>
        <taxon>Bacteria</taxon>
        <taxon>Pseudomonadati</taxon>
        <taxon>Bacteroidota</taxon>
        <taxon>Cytophagia</taxon>
        <taxon>Cytophagales</taxon>
        <taxon>Flammeovirgaceae</taxon>
        <taxon>Flammeovirga</taxon>
    </lineage>
</organism>
<evidence type="ECO:0000313" key="1">
    <source>
        <dbReference type="EMBL" id="OHX64188.1"/>
    </source>
</evidence>
<sequence length="92" mass="11184">MCYLRGGNSFFYNMEQTNIQLLLFNAIKNRDLKEIHQTLDQYLNDTDIEDRLFWVERYDAILKELEKKAATYPEEELFWLDIMRAFIDVVPR</sequence>
<name>A0A1S1YT49_FLAPC</name>
<dbReference type="AlphaFoldDB" id="A0A1S1YT49"/>